<gene>
    <name evidence="2" type="ORF">H8695_09795</name>
</gene>
<reference evidence="2" key="1">
    <citation type="submission" date="2020-08" db="EMBL/GenBank/DDBJ databases">
        <title>Genome public.</title>
        <authorList>
            <person name="Liu C."/>
            <person name="Sun Q."/>
        </authorList>
    </citation>
    <scope>NUCLEOTIDE SEQUENCE</scope>
    <source>
        <strain evidence="2">BX7</strain>
    </source>
</reference>
<feature type="transmembrane region" description="Helical" evidence="1">
    <location>
        <begin position="6"/>
        <end position="24"/>
    </location>
</feature>
<dbReference type="InterPro" id="IPR007395">
    <property type="entry name" value="Zn_peptidase_2"/>
</dbReference>
<dbReference type="Pfam" id="PF04298">
    <property type="entry name" value="Zn_peptidase_2"/>
    <property type="match status" value="1"/>
</dbReference>
<keyword evidence="1" id="KW-0472">Membrane</keyword>
<keyword evidence="1" id="KW-0812">Transmembrane</keyword>
<evidence type="ECO:0000313" key="3">
    <source>
        <dbReference type="Proteomes" id="UP000620366"/>
    </source>
</evidence>
<organism evidence="2 3">
    <name type="scientific">Feifania hominis</name>
    <dbReference type="NCBI Taxonomy" id="2763660"/>
    <lineage>
        <taxon>Bacteria</taxon>
        <taxon>Bacillati</taxon>
        <taxon>Bacillota</taxon>
        <taxon>Clostridia</taxon>
        <taxon>Eubacteriales</taxon>
        <taxon>Feifaniaceae</taxon>
        <taxon>Feifania</taxon>
    </lineage>
</organism>
<keyword evidence="1" id="KW-1133">Transmembrane helix</keyword>
<dbReference type="PANTHER" id="PTHR36434:SF1">
    <property type="entry name" value="MEMBRANE PROTEASE YUGP-RELATED"/>
    <property type="match status" value="1"/>
</dbReference>
<sequence length="230" mass="24956">MFWIDYWYIVLVLPAVLFASWAQWNVSSAFRKYGSVRTARGVTGREVAEQILRDNGITDVTVESVRGNLSDHYDPRAKKIRLSDGVYASDSIAALGVAAHEAGHAVQHHVGYSPLKLRNAIIPVCNIGSNLSMPLILLGIFMSYQPLVVAGIALFGLVTLFQLLTLPVEFNASSRAMAVLSNGGYLTPGELDGAGRMLKAAALTYVAALLVALANLLRLILLFGRRNSRD</sequence>
<feature type="transmembrane region" description="Helical" evidence="1">
    <location>
        <begin position="202"/>
        <end position="224"/>
    </location>
</feature>
<keyword evidence="3" id="KW-1185">Reference proteome</keyword>
<dbReference type="Proteomes" id="UP000620366">
    <property type="component" value="Unassembled WGS sequence"/>
</dbReference>
<dbReference type="AlphaFoldDB" id="A0A926DE73"/>
<name>A0A926DE73_9FIRM</name>
<evidence type="ECO:0000313" key="2">
    <source>
        <dbReference type="EMBL" id="MBC8536978.1"/>
    </source>
</evidence>
<dbReference type="RefSeq" id="WP_249301087.1">
    <property type="nucleotide sequence ID" value="NZ_JACRSP010000004.1"/>
</dbReference>
<comment type="caution">
    <text evidence="2">The sequence shown here is derived from an EMBL/GenBank/DDBJ whole genome shotgun (WGS) entry which is preliminary data.</text>
</comment>
<feature type="transmembrane region" description="Helical" evidence="1">
    <location>
        <begin position="135"/>
        <end position="161"/>
    </location>
</feature>
<dbReference type="PANTHER" id="PTHR36434">
    <property type="entry name" value="MEMBRANE PROTEASE YUGP-RELATED"/>
    <property type="match status" value="1"/>
</dbReference>
<dbReference type="EMBL" id="JACRSP010000004">
    <property type="protein sequence ID" value="MBC8536978.1"/>
    <property type="molecule type" value="Genomic_DNA"/>
</dbReference>
<protein>
    <submittedName>
        <fullName evidence="2">Zinc metallopeptidase</fullName>
    </submittedName>
</protein>
<accession>A0A926DE73</accession>
<proteinExistence type="predicted"/>
<evidence type="ECO:0000256" key="1">
    <source>
        <dbReference type="SAM" id="Phobius"/>
    </source>
</evidence>